<evidence type="ECO:0000256" key="2">
    <source>
        <dbReference type="ARBA" id="ARBA00022722"/>
    </source>
</evidence>
<dbReference type="InterPro" id="IPR023091">
    <property type="entry name" value="MetalPrtase_cat_dom_sf_prd"/>
</dbReference>
<evidence type="ECO:0000256" key="4">
    <source>
        <dbReference type="ARBA" id="ARBA00022759"/>
    </source>
</evidence>
<evidence type="ECO:0000256" key="3">
    <source>
        <dbReference type="ARBA" id="ARBA00022723"/>
    </source>
</evidence>
<evidence type="ECO:0000313" key="8">
    <source>
        <dbReference type="EMBL" id="PIV12840.1"/>
    </source>
</evidence>
<comment type="caution">
    <text evidence="8">The sequence shown here is derived from an EMBL/GenBank/DDBJ whole genome shotgun (WGS) entry which is preliminary data.</text>
</comment>
<comment type="similarity">
    <text evidence="1 7">Belongs to the endoribonuclease YbeY family.</text>
</comment>
<keyword evidence="7" id="KW-0963">Cytoplasm</keyword>
<dbReference type="EMBL" id="PEUV01000007">
    <property type="protein sequence ID" value="PIV12840.1"/>
    <property type="molecule type" value="Genomic_DNA"/>
</dbReference>
<dbReference type="GO" id="GO:0005737">
    <property type="term" value="C:cytoplasm"/>
    <property type="evidence" value="ECO:0007669"/>
    <property type="project" value="UniProtKB-SubCell"/>
</dbReference>
<dbReference type="InterPro" id="IPR020549">
    <property type="entry name" value="YbeY_CS"/>
</dbReference>
<name>A0A2M7BYX8_9BACT</name>
<gene>
    <name evidence="7 8" type="primary">ybeY</name>
    <name evidence="8" type="ORF">COS47_00380</name>
</gene>
<dbReference type="GO" id="GO:0004222">
    <property type="term" value="F:metalloendopeptidase activity"/>
    <property type="evidence" value="ECO:0007669"/>
    <property type="project" value="InterPro"/>
</dbReference>
<keyword evidence="5 7" id="KW-0378">Hydrolase</keyword>
<evidence type="ECO:0000256" key="5">
    <source>
        <dbReference type="ARBA" id="ARBA00022801"/>
    </source>
</evidence>
<sequence>MIEINNLTTLPIKEEFLKEVAEKVLKGEGMIEVSQQRNNGLSIALLGSGRTRQINKKYRKKNRVTDVLTFPETKKGPIQKTKSLGEIVICPREVKKNSKRFGTPFEKELSRVLIHGILHLLGYDHEENFQKAKEMEKKQNYYLRLINKS</sequence>
<comment type="subcellular location">
    <subcellularLocation>
        <location evidence="7">Cytoplasm</location>
    </subcellularLocation>
</comment>
<dbReference type="GO" id="GO:0008270">
    <property type="term" value="F:zinc ion binding"/>
    <property type="evidence" value="ECO:0007669"/>
    <property type="project" value="UniProtKB-UniRule"/>
</dbReference>
<keyword evidence="2 7" id="KW-0540">Nuclease</keyword>
<comment type="function">
    <text evidence="7">Single strand-specific metallo-endoribonuclease involved in late-stage 70S ribosome quality control and in maturation of the 3' terminus of the 16S rRNA.</text>
</comment>
<dbReference type="GO" id="GO:0006364">
    <property type="term" value="P:rRNA processing"/>
    <property type="evidence" value="ECO:0007669"/>
    <property type="project" value="UniProtKB-UniRule"/>
</dbReference>
<dbReference type="PANTHER" id="PTHR46986:SF1">
    <property type="entry name" value="ENDORIBONUCLEASE YBEY, CHLOROPLASTIC"/>
    <property type="match status" value="1"/>
</dbReference>
<dbReference type="AlphaFoldDB" id="A0A2M7BYX8"/>
<evidence type="ECO:0000256" key="6">
    <source>
        <dbReference type="ARBA" id="ARBA00022833"/>
    </source>
</evidence>
<keyword evidence="4 7" id="KW-0255">Endonuclease</keyword>
<dbReference type="Proteomes" id="UP000230324">
    <property type="component" value="Unassembled WGS sequence"/>
</dbReference>
<accession>A0A2M7BYX8</accession>
<evidence type="ECO:0000313" key="9">
    <source>
        <dbReference type="Proteomes" id="UP000230324"/>
    </source>
</evidence>
<reference evidence="9" key="1">
    <citation type="submission" date="2017-09" db="EMBL/GenBank/DDBJ databases">
        <title>Depth-based differentiation of microbial function through sediment-hosted aquifers and enrichment of novel symbionts in the deep terrestrial subsurface.</title>
        <authorList>
            <person name="Probst A.J."/>
            <person name="Ladd B."/>
            <person name="Jarett J.K."/>
            <person name="Geller-Mcgrath D.E."/>
            <person name="Sieber C.M.K."/>
            <person name="Emerson J.B."/>
            <person name="Anantharaman K."/>
            <person name="Thomas B.C."/>
            <person name="Malmstrom R."/>
            <person name="Stieglmeier M."/>
            <person name="Klingl A."/>
            <person name="Woyke T."/>
            <person name="Ryan C.M."/>
            <person name="Banfield J.F."/>
        </authorList>
    </citation>
    <scope>NUCLEOTIDE SEQUENCE [LARGE SCALE GENOMIC DNA]</scope>
</reference>
<feature type="binding site" evidence="7">
    <location>
        <position position="125"/>
    </location>
    <ligand>
        <name>Zn(2+)</name>
        <dbReference type="ChEBI" id="CHEBI:29105"/>
        <note>catalytic</note>
    </ligand>
</feature>
<keyword evidence="7" id="KW-0690">Ribosome biogenesis</keyword>
<dbReference type="NCBIfam" id="TIGR00043">
    <property type="entry name" value="rRNA maturation RNase YbeY"/>
    <property type="match status" value="1"/>
</dbReference>
<dbReference type="GO" id="GO:0004521">
    <property type="term" value="F:RNA endonuclease activity"/>
    <property type="evidence" value="ECO:0007669"/>
    <property type="project" value="UniProtKB-UniRule"/>
</dbReference>
<dbReference type="InterPro" id="IPR002036">
    <property type="entry name" value="YbeY"/>
</dbReference>
<dbReference type="PROSITE" id="PS01306">
    <property type="entry name" value="UPF0054"/>
    <property type="match status" value="1"/>
</dbReference>
<feature type="binding site" evidence="7">
    <location>
        <position position="119"/>
    </location>
    <ligand>
        <name>Zn(2+)</name>
        <dbReference type="ChEBI" id="CHEBI:29105"/>
        <note>catalytic</note>
    </ligand>
</feature>
<dbReference type="PANTHER" id="PTHR46986">
    <property type="entry name" value="ENDORIBONUCLEASE YBEY, CHLOROPLASTIC"/>
    <property type="match status" value="1"/>
</dbReference>
<dbReference type="Pfam" id="PF02130">
    <property type="entry name" value="YbeY"/>
    <property type="match status" value="1"/>
</dbReference>
<evidence type="ECO:0000256" key="1">
    <source>
        <dbReference type="ARBA" id="ARBA00010875"/>
    </source>
</evidence>
<proteinExistence type="inferred from homology"/>
<dbReference type="Gene3D" id="3.40.390.30">
    <property type="entry name" value="Metalloproteases ('zincins'), catalytic domain"/>
    <property type="match status" value="1"/>
</dbReference>
<dbReference type="HAMAP" id="MF_00009">
    <property type="entry name" value="Endoribonucl_YbeY"/>
    <property type="match status" value="1"/>
</dbReference>
<dbReference type="EC" id="3.1.-.-" evidence="7"/>
<evidence type="ECO:0000256" key="7">
    <source>
        <dbReference type="HAMAP-Rule" id="MF_00009"/>
    </source>
</evidence>
<keyword evidence="6 7" id="KW-0862">Zinc</keyword>
<dbReference type="SUPFAM" id="SSF55486">
    <property type="entry name" value="Metalloproteases ('zincins'), catalytic domain"/>
    <property type="match status" value="1"/>
</dbReference>
<keyword evidence="7" id="KW-0698">rRNA processing</keyword>
<protein>
    <recommendedName>
        <fullName evidence="7">Endoribonuclease YbeY</fullName>
        <ecNumber evidence="7">3.1.-.-</ecNumber>
    </recommendedName>
</protein>
<keyword evidence="3 7" id="KW-0479">Metal-binding</keyword>
<feature type="binding site" evidence="7">
    <location>
        <position position="115"/>
    </location>
    <ligand>
        <name>Zn(2+)</name>
        <dbReference type="ChEBI" id="CHEBI:29105"/>
        <note>catalytic</note>
    </ligand>
</feature>
<organism evidence="8 9">
    <name type="scientific">Candidatus Nealsonbacteria bacterium CG03_land_8_20_14_0_80_36_12</name>
    <dbReference type="NCBI Taxonomy" id="1974701"/>
    <lineage>
        <taxon>Bacteria</taxon>
        <taxon>Candidatus Nealsoniibacteriota</taxon>
    </lineage>
</organism>
<comment type="cofactor">
    <cofactor evidence="7">
        <name>Zn(2+)</name>
        <dbReference type="ChEBI" id="CHEBI:29105"/>
    </cofactor>
    <text evidence="7">Binds 1 zinc ion.</text>
</comment>